<evidence type="ECO:0000313" key="7">
    <source>
        <dbReference type="Proteomes" id="UP001016761"/>
    </source>
</evidence>
<dbReference type="Pfam" id="PF06745">
    <property type="entry name" value="ATPase"/>
    <property type="match status" value="1"/>
</dbReference>
<dbReference type="EMBL" id="JABUQZ010000001">
    <property type="protein sequence ID" value="NUC74450.1"/>
    <property type="molecule type" value="Genomic_DNA"/>
</dbReference>
<dbReference type="AlphaFoldDB" id="A0A8J8GGU7"/>
<dbReference type="InterPro" id="IPR027417">
    <property type="entry name" value="P-loop_NTPase"/>
</dbReference>
<dbReference type="OrthoDB" id="63735at2157"/>
<sequence length="242" mass="26905">MTDYHSIGLTGRDRVNNAIGGGIPEGSVVLIEGVDGAGKSALSQRFSYGMATEGTYVTYISTELESWEFVQQMNSLSYDVVDLLLEEQLLFLHANVDTHDEGKKRQLLARFASAKTLWKADVVYVDTLSALLRNDPNYEAVIDDGDEDHVIQRLVSFLRQVTMQDKTVVLTVDPSSVGDDALRPLRNVADVYFEIETNTVGQEIRRKVLVRRFQNMKSPVDDSIGFSVQQGRGISIVSRTVA</sequence>
<dbReference type="InterPro" id="IPR003593">
    <property type="entry name" value="AAA+_ATPase"/>
</dbReference>
<dbReference type="PANTHER" id="PTHR43637">
    <property type="entry name" value="UPF0273 PROTEIN TM_0370"/>
    <property type="match status" value="1"/>
</dbReference>
<name>A0A8J8GGU7_9EURY</name>
<accession>A0A8J8GGU7</accession>
<evidence type="ECO:0000313" key="5">
    <source>
        <dbReference type="EMBL" id="NUC74450.1"/>
    </source>
</evidence>
<dbReference type="RefSeq" id="WP_008893686.1">
    <property type="nucleotide sequence ID" value="NZ_JABUQZ010000001.1"/>
</dbReference>
<dbReference type="Proteomes" id="UP001016761">
    <property type="component" value="Unassembled WGS sequence"/>
</dbReference>
<keyword evidence="2" id="KW-0067">ATP-binding</keyword>
<comment type="caution">
    <text evidence="4">The sequence shown here is derived from an EMBL/GenBank/DDBJ whole genome shotgun (WGS) entry which is preliminary data.</text>
</comment>
<dbReference type="GO" id="GO:0005524">
    <property type="term" value="F:ATP binding"/>
    <property type="evidence" value="ECO:0007669"/>
    <property type="project" value="UniProtKB-KW"/>
</dbReference>
<feature type="domain" description="AAA+ ATPase" evidence="3">
    <location>
        <begin position="25"/>
        <end position="199"/>
    </location>
</feature>
<dbReference type="EMBL" id="JABURA010000001">
    <property type="protein sequence ID" value="NUB89719.1"/>
    <property type="molecule type" value="Genomic_DNA"/>
</dbReference>
<protein>
    <submittedName>
        <fullName evidence="4">AAA family ATPase</fullName>
    </submittedName>
</protein>
<evidence type="ECO:0000256" key="2">
    <source>
        <dbReference type="ARBA" id="ARBA00022840"/>
    </source>
</evidence>
<dbReference type="PANTHER" id="PTHR43637:SF3">
    <property type="entry name" value="FLAGELLA-RELATED PROTEIN H-RELATED"/>
    <property type="match status" value="1"/>
</dbReference>
<evidence type="ECO:0000256" key="1">
    <source>
        <dbReference type="ARBA" id="ARBA00022741"/>
    </source>
</evidence>
<evidence type="ECO:0000259" key="3">
    <source>
        <dbReference type="SMART" id="SM00382"/>
    </source>
</evidence>
<evidence type="ECO:0000313" key="4">
    <source>
        <dbReference type="EMBL" id="NUB89719.1"/>
    </source>
</evidence>
<keyword evidence="1" id="KW-0547">Nucleotide-binding</keyword>
<reference evidence="4 7" key="1">
    <citation type="submission" date="2020-06" db="EMBL/GenBank/DDBJ databases">
        <title>Haloterrigena sp. nov., an extremely halophilic archaeon isolated from a saline sediment.</title>
        <authorList>
            <person name="Liu B.-B."/>
        </authorList>
    </citation>
    <scope>NUCLEOTIDE SEQUENCE</scope>
    <source>
        <strain evidence="4">SYSU A121-1</strain>
        <strain evidence="5 7">SYSU A558-1</strain>
    </source>
</reference>
<evidence type="ECO:0000313" key="6">
    <source>
        <dbReference type="Proteomes" id="UP000728647"/>
    </source>
</evidence>
<dbReference type="Proteomes" id="UP000728647">
    <property type="component" value="Unassembled WGS sequence"/>
</dbReference>
<organism evidence="4 6">
    <name type="scientific">Haloterrigena gelatinilytica</name>
    <dbReference type="NCBI Taxonomy" id="2741724"/>
    <lineage>
        <taxon>Archaea</taxon>
        <taxon>Methanobacteriati</taxon>
        <taxon>Methanobacteriota</taxon>
        <taxon>Stenosarchaea group</taxon>
        <taxon>Halobacteria</taxon>
        <taxon>Halobacteriales</taxon>
        <taxon>Natrialbaceae</taxon>
        <taxon>Haloterrigena</taxon>
    </lineage>
</organism>
<keyword evidence="7" id="KW-1185">Reference proteome</keyword>
<dbReference type="SMART" id="SM00382">
    <property type="entry name" value="AAA"/>
    <property type="match status" value="1"/>
</dbReference>
<dbReference type="SUPFAM" id="SSF52540">
    <property type="entry name" value="P-loop containing nucleoside triphosphate hydrolases"/>
    <property type="match status" value="1"/>
</dbReference>
<dbReference type="InterPro" id="IPR014774">
    <property type="entry name" value="KaiC-like_dom"/>
</dbReference>
<proteinExistence type="predicted"/>
<gene>
    <name evidence="4" type="ORF">HT576_01540</name>
    <name evidence="5" type="ORF">HTZ84_19485</name>
</gene>
<dbReference type="Gene3D" id="3.40.50.300">
    <property type="entry name" value="P-loop containing nucleotide triphosphate hydrolases"/>
    <property type="match status" value="1"/>
</dbReference>